<dbReference type="PROSITE" id="PS51795">
    <property type="entry name" value="ZF_FLZ"/>
    <property type="match status" value="1"/>
</dbReference>
<name>A0AB40AX81_DIOCR</name>
<keyword evidence="2" id="KW-0479">Metal-binding</keyword>
<organism evidence="6 7">
    <name type="scientific">Dioscorea cayennensis subsp. rotundata</name>
    <name type="common">White Guinea yam</name>
    <name type="synonym">Dioscorea rotundata</name>
    <dbReference type="NCBI Taxonomy" id="55577"/>
    <lineage>
        <taxon>Eukaryota</taxon>
        <taxon>Viridiplantae</taxon>
        <taxon>Streptophyta</taxon>
        <taxon>Embryophyta</taxon>
        <taxon>Tracheophyta</taxon>
        <taxon>Spermatophyta</taxon>
        <taxon>Magnoliopsida</taxon>
        <taxon>Liliopsida</taxon>
        <taxon>Dioscoreales</taxon>
        <taxon>Dioscoreaceae</taxon>
        <taxon>Dioscorea</taxon>
    </lineage>
</organism>
<dbReference type="PANTHER" id="PTHR47208">
    <property type="entry name" value="OS02G0174800 PROTEIN"/>
    <property type="match status" value="1"/>
</dbReference>
<protein>
    <submittedName>
        <fullName evidence="7">FCS-Like Zinc finger 17-like</fullName>
    </submittedName>
</protein>
<dbReference type="GeneID" id="120255693"/>
<gene>
    <name evidence="7" type="primary">LOC120255693</name>
</gene>
<dbReference type="PANTHER" id="PTHR47208:SF1">
    <property type="entry name" value="OS02G0174800 PROTEIN"/>
    <property type="match status" value="1"/>
</dbReference>
<dbReference type="AlphaFoldDB" id="A0AB40AX81"/>
<sequence length="177" mass="19828">MATYTITLTSKTIFLLLIDSISGDPPTMLLETKVLSPKSPLERDPLSPKIWKNRDSEVVGLAIVTSLEKMGLEHTTINIESICNHSIKSFDEAEETPNFPALDFLDTCYLCSKRLEGKDIYMYRGEKAFCSKECRYQQIISDEGQEKCSYASLRRLGGAVSSSSDSDKLFFTDTITT</sequence>
<dbReference type="Pfam" id="PF04570">
    <property type="entry name" value="zf-FLZ"/>
    <property type="match status" value="1"/>
</dbReference>
<evidence type="ECO:0000256" key="4">
    <source>
        <dbReference type="SAM" id="SignalP"/>
    </source>
</evidence>
<evidence type="ECO:0000256" key="3">
    <source>
        <dbReference type="PROSITE-ProRule" id="PRU01131"/>
    </source>
</evidence>
<feature type="chain" id="PRO_5044342890" evidence="4">
    <location>
        <begin position="24"/>
        <end position="177"/>
    </location>
</feature>
<dbReference type="Proteomes" id="UP001515500">
    <property type="component" value="Unplaced"/>
</dbReference>
<feature type="signal peptide" evidence="4">
    <location>
        <begin position="1"/>
        <end position="23"/>
    </location>
</feature>
<comment type="similarity">
    <text evidence="1">Belongs to the FLZ family.</text>
</comment>
<keyword evidence="4" id="KW-0732">Signal</keyword>
<evidence type="ECO:0000313" key="6">
    <source>
        <dbReference type="Proteomes" id="UP001515500"/>
    </source>
</evidence>
<dbReference type="InterPro" id="IPR044604">
    <property type="entry name" value="FLZ12/13/14"/>
</dbReference>
<accession>A0AB40AX81</accession>
<evidence type="ECO:0000256" key="2">
    <source>
        <dbReference type="ARBA" id="ARBA00022723"/>
    </source>
</evidence>
<evidence type="ECO:0000259" key="5">
    <source>
        <dbReference type="PROSITE" id="PS51795"/>
    </source>
</evidence>
<evidence type="ECO:0000256" key="1">
    <source>
        <dbReference type="ARBA" id="ARBA00009374"/>
    </source>
</evidence>
<feature type="zinc finger region" description="FLZ-type" evidence="3">
    <location>
        <begin position="103"/>
        <end position="146"/>
    </location>
</feature>
<reference evidence="7" key="1">
    <citation type="submission" date="2025-08" db="UniProtKB">
        <authorList>
            <consortium name="RefSeq"/>
        </authorList>
    </citation>
    <scope>IDENTIFICATION</scope>
</reference>
<feature type="domain" description="FLZ-type" evidence="5">
    <location>
        <begin position="103"/>
        <end position="146"/>
    </location>
</feature>
<dbReference type="GO" id="GO:0046872">
    <property type="term" value="F:metal ion binding"/>
    <property type="evidence" value="ECO:0007669"/>
    <property type="project" value="UniProtKB-KW"/>
</dbReference>
<evidence type="ECO:0000313" key="7">
    <source>
        <dbReference type="RefSeq" id="XP_039119394.1"/>
    </source>
</evidence>
<proteinExistence type="inferred from homology"/>
<dbReference type="InterPro" id="IPR007650">
    <property type="entry name" value="Zf-FLZ_dom"/>
</dbReference>
<keyword evidence="6" id="KW-1185">Reference proteome</keyword>
<dbReference type="RefSeq" id="XP_039119394.1">
    <property type="nucleotide sequence ID" value="XM_039263460.1"/>
</dbReference>